<feature type="domain" description="Peptidase S74" evidence="11">
    <location>
        <begin position="607"/>
        <end position="715"/>
    </location>
</feature>
<dbReference type="GO" id="GO:0005634">
    <property type="term" value="C:nucleus"/>
    <property type="evidence" value="ECO:0007669"/>
    <property type="project" value="TreeGrafter"/>
</dbReference>
<proteinExistence type="inferred from homology"/>
<dbReference type="InterPro" id="IPR024061">
    <property type="entry name" value="NDT80_DNA-bd_dom"/>
</dbReference>
<evidence type="ECO:0000256" key="4">
    <source>
        <dbReference type="ARBA" id="ARBA00022989"/>
    </source>
</evidence>
<feature type="domain" description="NDT80" evidence="10">
    <location>
        <begin position="248"/>
        <end position="561"/>
    </location>
</feature>
<evidence type="ECO:0000259" key="11">
    <source>
        <dbReference type="PROSITE" id="PS51688"/>
    </source>
</evidence>
<dbReference type="InterPro" id="IPR025719">
    <property type="entry name" value="MYRF_C2"/>
</dbReference>
<evidence type="ECO:0000256" key="9">
    <source>
        <dbReference type="SAM" id="Phobius"/>
    </source>
</evidence>
<evidence type="ECO:0000256" key="7">
    <source>
        <dbReference type="PROSITE-ProRule" id="PRU00850"/>
    </source>
</evidence>
<dbReference type="PROSITE" id="PS51517">
    <property type="entry name" value="NDT80"/>
    <property type="match status" value="1"/>
</dbReference>
<keyword evidence="5 7" id="KW-0238">DNA-binding</keyword>
<dbReference type="Pfam" id="PF13887">
    <property type="entry name" value="MYRF_ICA"/>
    <property type="match status" value="1"/>
</dbReference>
<feature type="compositionally biased region" description="Pro residues" evidence="8">
    <location>
        <begin position="250"/>
        <end position="260"/>
    </location>
</feature>
<evidence type="ECO:0008006" key="14">
    <source>
        <dbReference type="Google" id="ProtNLM"/>
    </source>
</evidence>
<feature type="region of interest" description="Disordered" evidence="8">
    <location>
        <begin position="193"/>
        <end position="231"/>
    </location>
</feature>
<dbReference type="Proteomes" id="UP001044222">
    <property type="component" value="Chromosome 19"/>
</dbReference>
<dbReference type="EMBL" id="JAFIRN010000019">
    <property type="protein sequence ID" value="KAG5830528.1"/>
    <property type="molecule type" value="Genomic_DNA"/>
</dbReference>
<organism evidence="12 13">
    <name type="scientific">Anguilla anguilla</name>
    <name type="common">European freshwater eel</name>
    <name type="synonym">Muraena anguilla</name>
    <dbReference type="NCBI Taxonomy" id="7936"/>
    <lineage>
        <taxon>Eukaryota</taxon>
        <taxon>Metazoa</taxon>
        <taxon>Chordata</taxon>
        <taxon>Craniata</taxon>
        <taxon>Vertebrata</taxon>
        <taxon>Euteleostomi</taxon>
        <taxon>Actinopterygii</taxon>
        <taxon>Neopterygii</taxon>
        <taxon>Teleostei</taxon>
        <taxon>Anguilliformes</taxon>
        <taxon>Anguillidae</taxon>
        <taxon>Anguilla</taxon>
    </lineage>
</organism>
<feature type="region of interest" description="Disordered" evidence="8">
    <location>
        <begin position="243"/>
        <end position="343"/>
    </location>
</feature>
<dbReference type="Pfam" id="PF13888">
    <property type="entry name" value="MRF_C2"/>
    <property type="match status" value="1"/>
</dbReference>
<evidence type="ECO:0000256" key="1">
    <source>
        <dbReference type="ARBA" id="ARBA00004167"/>
    </source>
</evidence>
<gene>
    <name evidence="12" type="ORF">ANANG_G00311600</name>
</gene>
<dbReference type="Gene3D" id="2.60.40.1390">
    <property type="entry name" value="NDT80 DNA-binding domain"/>
    <property type="match status" value="1"/>
</dbReference>
<feature type="compositionally biased region" description="Polar residues" evidence="8">
    <location>
        <begin position="204"/>
        <end position="221"/>
    </location>
</feature>
<dbReference type="FunFam" id="2.60.40.1390:FF:000004">
    <property type="entry name" value="Myelin regulatory factor"/>
    <property type="match status" value="1"/>
</dbReference>
<dbReference type="InterPro" id="IPR051577">
    <property type="entry name" value="MRF-like"/>
</dbReference>
<evidence type="ECO:0000256" key="6">
    <source>
        <dbReference type="ARBA" id="ARBA00023136"/>
    </source>
</evidence>
<evidence type="ECO:0000256" key="8">
    <source>
        <dbReference type="SAM" id="MobiDB-lite"/>
    </source>
</evidence>
<comment type="subcellular location">
    <subcellularLocation>
        <location evidence="1">Membrane</location>
        <topology evidence="1">Single-pass membrane protein</topology>
    </subcellularLocation>
</comment>
<dbReference type="PROSITE" id="PS51688">
    <property type="entry name" value="ICA"/>
    <property type="match status" value="1"/>
</dbReference>
<reference evidence="12" key="1">
    <citation type="submission" date="2021-01" db="EMBL/GenBank/DDBJ databases">
        <title>A chromosome-scale assembly of European eel, Anguilla anguilla.</title>
        <authorList>
            <person name="Henkel C."/>
            <person name="Jong-Raadsen S.A."/>
            <person name="Dufour S."/>
            <person name="Weltzien F.-A."/>
            <person name="Palstra A.P."/>
            <person name="Pelster B."/>
            <person name="Spaink H.P."/>
            <person name="Van Den Thillart G.E."/>
            <person name="Jansen H."/>
            <person name="Zahm M."/>
            <person name="Klopp C."/>
            <person name="Cedric C."/>
            <person name="Louis A."/>
            <person name="Berthelot C."/>
            <person name="Parey E."/>
            <person name="Roest Crollius H."/>
            <person name="Montfort J."/>
            <person name="Robinson-Rechavi M."/>
            <person name="Bucao C."/>
            <person name="Bouchez O."/>
            <person name="Gislard M."/>
            <person name="Lluch J."/>
            <person name="Milhes M."/>
            <person name="Lampietro C."/>
            <person name="Lopez Roques C."/>
            <person name="Donnadieu C."/>
            <person name="Braasch I."/>
            <person name="Desvignes T."/>
            <person name="Postlethwait J."/>
            <person name="Bobe J."/>
            <person name="Guiguen Y."/>
            <person name="Dirks R."/>
        </authorList>
    </citation>
    <scope>NUCLEOTIDE SEQUENCE</scope>
    <source>
        <strain evidence="12">Tag_6206</strain>
        <tissue evidence="12">Liver</tissue>
    </source>
</reference>
<dbReference type="GO" id="GO:0045893">
    <property type="term" value="P:positive regulation of DNA-templated transcription"/>
    <property type="evidence" value="ECO:0007669"/>
    <property type="project" value="TreeGrafter"/>
</dbReference>
<feature type="transmembrane region" description="Helical" evidence="9">
    <location>
        <begin position="790"/>
        <end position="815"/>
    </location>
</feature>
<keyword evidence="3 9" id="KW-0812">Transmembrane</keyword>
<evidence type="ECO:0000256" key="2">
    <source>
        <dbReference type="ARBA" id="ARBA00008221"/>
    </source>
</evidence>
<keyword evidence="4 9" id="KW-1133">Transmembrane helix</keyword>
<comment type="similarity">
    <text evidence="2">Belongs to the MRF family.</text>
</comment>
<comment type="caution">
    <text evidence="12">The sequence shown here is derived from an EMBL/GenBank/DDBJ whole genome shotgun (WGS) entry which is preliminary data.</text>
</comment>
<name>A0A9D3LPV0_ANGAN</name>
<dbReference type="GO" id="GO:0043565">
    <property type="term" value="F:sequence-specific DNA binding"/>
    <property type="evidence" value="ECO:0007669"/>
    <property type="project" value="TreeGrafter"/>
</dbReference>
<dbReference type="PANTHER" id="PTHR13029:SF17">
    <property type="entry name" value="MYELIN REGULATORY FACTOR-LIKE PROTEIN"/>
    <property type="match status" value="1"/>
</dbReference>
<evidence type="ECO:0000259" key="10">
    <source>
        <dbReference type="PROSITE" id="PS51517"/>
    </source>
</evidence>
<accession>A0A9D3LPV0</accession>
<feature type="region of interest" description="Disordered" evidence="8">
    <location>
        <begin position="823"/>
        <end position="852"/>
    </location>
</feature>
<evidence type="ECO:0000256" key="5">
    <source>
        <dbReference type="ARBA" id="ARBA00023125"/>
    </source>
</evidence>
<dbReference type="Pfam" id="PF05224">
    <property type="entry name" value="NDT80_PhoG"/>
    <property type="match status" value="1"/>
</dbReference>
<dbReference type="GO" id="GO:0003700">
    <property type="term" value="F:DNA-binding transcription factor activity"/>
    <property type="evidence" value="ECO:0007669"/>
    <property type="project" value="UniProtKB-UniRule"/>
</dbReference>
<keyword evidence="13" id="KW-1185">Reference proteome</keyword>
<dbReference type="InterPro" id="IPR026932">
    <property type="entry name" value="MYRF_ICA"/>
</dbReference>
<dbReference type="SUPFAM" id="SSF49417">
    <property type="entry name" value="p53-like transcription factors"/>
    <property type="match status" value="1"/>
</dbReference>
<dbReference type="PANTHER" id="PTHR13029">
    <property type="match status" value="1"/>
</dbReference>
<evidence type="ECO:0000256" key="3">
    <source>
        <dbReference type="ARBA" id="ARBA00022692"/>
    </source>
</evidence>
<feature type="compositionally biased region" description="Polar residues" evidence="8">
    <location>
        <begin position="824"/>
        <end position="852"/>
    </location>
</feature>
<feature type="DNA-binding region" description="NDT80" evidence="7">
    <location>
        <begin position="248"/>
        <end position="561"/>
    </location>
</feature>
<feature type="region of interest" description="Disordered" evidence="8">
    <location>
        <begin position="41"/>
        <end position="65"/>
    </location>
</feature>
<dbReference type="GO" id="GO:0005789">
    <property type="term" value="C:endoplasmic reticulum membrane"/>
    <property type="evidence" value="ECO:0007669"/>
    <property type="project" value="TreeGrafter"/>
</dbReference>
<feature type="region of interest" description="Disordered" evidence="8">
    <location>
        <begin position="161"/>
        <end position="181"/>
    </location>
</feature>
<dbReference type="AlphaFoldDB" id="A0A9D3LPV0"/>
<protein>
    <recommendedName>
        <fullName evidence="14">Myelin regulatory factor-like protein</fullName>
    </recommendedName>
</protein>
<dbReference type="InterPro" id="IPR037141">
    <property type="entry name" value="NDT80_DNA-bd_dom_sf"/>
</dbReference>
<dbReference type="Pfam" id="PF13884">
    <property type="entry name" value="Peptidase_S74"/>
    <property type="match status" value="1"/>
</dbReference>
<evidence type="ECO:0000313" key="12">
    <source>
        <dbReference type="EMBL" id="KAG5830528.1"/>
    </source>
</evidence>
<sequence length="1056" mass="115957">MDVLGENEALRQFFEGQDVRGVLESEVVDTSILEQYLSNDMDPSTFMLPESPPDSGSEPCSPPRIRDVPHDRSCSAAQAGTGPSCCLGDRGPGPSPCLTPQQRFLGLESACPAPLTPPGLNSPCHPQYLSPACQNIQAHTAPTHPGLHHSQNLQRVGTANGYIQANTPPTPPNLHHSQNQQRVGTANGYIQANTPPTAPDLHHSQNLQCVGPANSYTQANTPPTPPNLHHSQNLQRVAPANGYIQANTHPTPPVNGPPGAPHCMNPASGYMNASPPPAPPGLQQVSPGHLEPGYLRPPLSQQQTGPALPDTKKRRRSESFEGPGDPRLWPDPSQARGPFMPPECASAAGDITNCDSDSQGGTAGQGTYQVLAWEGYQPNQWSPLYDSGYQNLPSPGYHVDTDKGFSYSSTDEAFVCQKKNHFQVTVHIGMAGTPKYVKTPSGPKPIESFYVKVFGVKFEAQSHQITIEQSQSDRTKKPFPPVQVSLPGDKVTKVTLGRLHFSETTANNMRKKGKPNPDQRYFMLVVGLYASGEEQNFLLAAHVSEKIIVRASNPGQFENDSEPLWQRGQALDAVVCQGRVGINTDAPDEALVVCGNAKIMGTVMHPSDMRAKQNIQEVDSTEQLKRIAQMRIVEYDYRPEFAEKMGIDQVHETGVIAQEVKELLPSAVKEVGEITCADGETIDNFLMVDKEQIFMENVGAVKQLCKLTDSLQERIQELEVWNTRLAKLKSVTGSLRSGVHRCAAFRHQGAQPTARKLAETTVSLSQRSQPLPASKEYQSKKHSHCLQHRVFQASVIMLVVTMGICVISITALYMLNLNDGPETPHSNSNNSILDETTTTWPPIGSPSVTPTLSPDPWPPDVDFCNLLYCEEVYCCPPDSGNHSIPATTPAPTNNSQTDYTKEQLFEIFLSAKDWTNTTVQSIVIKENQHVIDQRYCVPGNCGSGNYSYAVPVSKFVPVNMRLTIQMNTTELLVVLRCQAEESSDCSAFMDYTDDNDYTMSNTQGYVHEWPLPVTRLYQSSYHFRTTVAGKADCSTDPNFSGVLFTDYHFHFYRRCD</sequence>
<dbReference type="GO" id="GO:0016540">
    <property type="term" value="P:protein autoprocessing"/>
    <property type="evidence" value="ECO:0007669"/>
    <property type="project" value="InterPro"/>
</dbReference>
<evidence type="ECO:0000313" key="13">
    <source>
        <dbReference type="Proteomes" id="UP001044222"/>
    </source>
</evidence>
<dbReference type="InterPro" id="IPR030392">
    <property type="entry name" value="S74_ICA"/>
</dbReference>
<dbReference type="InterPro" id="IPR008967">
    <property type="entry name" value="p53-like_TF_DNA-bd_sf"/>
</dbReference>
<keyword evidence="6 9" id="KW-0472">Membrane</keyword>